<dbReference type="GO" id="GO:0016020">
    <property type="term" value="C:membrane"/>
    <property type="evidence" value="ECO:0007669"/>
    <property type="project" value="GOC"/>
</dbReference>
<dbReference type="AlphaFoldDB" id="A0A5S9IRN0"/>
<keyword evidence="4" id="KW-1185">Reference proteome</keyword>
<keyword evidence="3" id="KW-0378">Hydrolase</keyword>
<keyword evidence="3" id="KW-0540">Nuclease</keyword>
<dbReference type="GO" id="GO:0004519">
    <property type="term" value="F:endonuclease activity"/>
    <property type="evidence" value="ECO:0007669"/>
    <property type="project" value="UniProtKB-KW"/>
</dbReference>
<reference evidence="3 4" key="1">
    <citation type="submission" date="2019-08" db="EMBL/GenBank/DDBJ databases">
        <title>Complete genome sequence of Candidatus Uab amorphum.</title>
        <authorList>
            <person name="Shiratori T."/>
            <person name="Suzuki S."/>
            <person name="Kakizawa Y."/>
            <person name="Ishida K."/>
        </authorList>
    </citation>
    <scope>NUCLEOTIDE SEQUENCE [LARGE SCALE GENOMIC DNA]</scope>
    <source>
        <strain evidence="3 4">SRT547</strain>
    </source>
</reference>
<dbReference type="OrthoDB" id="155529at2"/>
<feature type="transmembrane region" description="Helical" evidence="1">
    <location>
        <begin position="60"/>
        <end position="76"/>
    </location>
</feature>
<keyword evidence="1" id="KW-0472">Membrane</keyword>
<feature type="transmembrane region" description="Helical" evidence="1">
    <location>
        <begin position="82"/>
        <end position="101"/>
    </location>
</feature>
<dbReference type="KEGG" id="uam:UABAM_04292"/>
<feature type="transmembrane region" description="Helical" evidence="1">
    <location>
        <begin position="280"/>
        <end position="300"/>
    </location>
</feature>
<feature type="transmembrane region" description="Helical" evidence="1">
    <location>
        <begin position="172"/>
        <end position="197"/>
    </location>
</feature>
<evidence type="ECO:0000259" key="2">
    <source>
        <dbReference type="Pfam" id="PF03372"/>
    </source>
</evidence>
<dbReference type="InterPro" id="IPR051916">
    <property type="entry name" value="GPI-anchor_lipid_remodeler"/>
</dbReference>
<keyword evidence="3" id="KW-0255">Endonuclease</keyword>
<dbReference type="SUPFAM" id="SSF56219">
    <property type="entry name" value="DNase I-like"/>
    <property type="match status" value="1"/>
</dbReference>
<dbReference type="Gene3D" id="3.60.10.10">
    <property type="entry name" value="Endonuclease/exonuclease/phosphatase"/>
    <property type="match status" value="1"/>
</dbReference>
<keyword evidence="1" id="KW-0812">Transmembrane</keyword>
<gene>
    <name evidence="3" type="ORF">UABAM_04292</name>
</gene>
<feature type="domain" description="Endonuclease/exonuclease/phosphatase" evidence="2">
    <location>
        <begin position="387"/>
        <end position="594"/>
    </location>
</feature>
<evidence type="ECO:0000313" key="3">
    <source>
        <dbReference type="EMBL" id="BBM85910.1"/>
    </source>
</evidence>
<dbReference type="PANTHER" id="PTHR14859">
    <property type="entry name" value="CALCOFLUOR WHITE HYPERSENSITIVE PROTEIN PRECURSOR"/>
    <property type="match status" value="1"/>
</dbReference>
<feature type="transmembrane region" description="Helical" evidence="1">
    <location>
        <begin position="36"/>
        <end position="53"/>
    </location>
</feature>
<feature type="transmembrane region" description="Helical" evidence="1">
    <location>
        <begin position="142"/>
        <end position="160"/>
    </location>
</feature>
<sequence length="605" mass="68556">MLHILSISFICLTAIQITRAWFPLLYSFAEKIGFYNIPVFVLVVSCIPILGLLLKRFHSYGIVIVGSYLALLRVIIQLFAMNFWIMFVGISLFLVVLPLAVIDIRKSTRANDFVCGLLFAMAIDTTLQTFHHTWDYIWQRDYFSFALTVIIALITVYCVWKRKKQPQQDELLVIPWWISCYLAIQTVLLHNIAFVAASAQCSIFVASVVIIAADIVAIGSLFFPVKISLRVPVVAIIVYSIHCLFTGQFIFPALFAAQLALNFLLRMYLQPVAAHQENNYASYVSTLVVCTLYALTILLYQLHYESPLPFSNIWLFIAPFVAVVVISMDNSQKYTNEKPPLAAIGAMIVAIISVAIFGSLQPQITENVSEKAQFKMVCYNIHEAVNARGVLDPETIAQIMEQNQVHAVLLQEVGRGWPISGMIDLAHWFQNRLRMKLVYAPAASVKFGNAILTNLKITEKGHKMLPQGTGSMGRSYVYVRLQLGKELVYVVNTHLQHKKKNTLVRIQQINELLNNWNLTPHTIIAGDLNSQPNGEEMKLFSKDRWVSAQDITKYDYPFTFQKGKGSEKRIDWILGSKDLSFHDFYIIKSDASDHLPLFTSVKVKK</sequence>
<feature type="transmembrane region" description="Helical" evidence="1">
    <location>
        <begin position="312"/>
        <end position="328"/>
    </location>
</feature>
<feature type="transmembrane region" description="Helical" evidence="1">
    <location>
        <begin position="236"/>
        <end position="260"/>
    </location>
</feature>
<dbReference type="InterPro" id="IPR036691">
    <property type="entry name" value="Endo/exonu/phosph_ase_sf"/>
</dbReference>
<dbReference type="RefSeq" id="WP_151969997.1">
    <property type="nucleotide sequence ID" value="NZ_AP019860.1"/>
</dbReference>
<dbReference type="GO" id="GO:0006506">
    <property type="term" value="P:GPI anchor biosynthetic process"/>
    <property type="evidence" value="ECO:0007669"/>
    <property type="project" value="TreeGrafter"/>
</dbReference>
<evidence type="ECO:0000256" key="1">
    <source>
        <dbReference type="SAM" id="Phobius"/>
    </source>
</evidence>
<name>A0A5S9IRN0_UABAM</name>
<dbReference type="InterPro" id="IPR005135">
    <property type="entry name" value="Endo/exonuclease/phosphatase"/>
</dbReference>
<proteinExistence type="predicted"/>
<protein>
    <submittedName>
        <fullName evidence="3">Endonuclease</fullName>
    </submittedName>
</protein>
<keyword evidence="1" id="KW-1133">Transmembrane helix</keyword>
<evidence type="ECO:0000313" key="4">
    <source>
        <dbReference type="Proteomes" id="UP000326354"/>
    </source>
</evidence>
<dbReference type="PANTHER" id="PTHR14859:SF1">
    <property type="entry name" value="PGAP2-INTERACTING PROTEIN"/>
    <property type="match status" value="1"/>
</dbReference>
<feature type="transmembrane region" description="Helical" evidence="1">
    <location>
        <begin position="203"/>
        <end position="224"/>
    </location>
</feature>
<feature type="transmembrane region" description="Helical" evidence="1">
    <location>
        <begin position="340"/>
        <end position="360"/>
    </location>
</feature>
<organism evidence="3 4">
    <name type="scientific">Uabimicrobium amorphum</name>
    <dbReference type="NCBI Taxonomy" id="2596890"/>
    <lineage>
        <taxon>Bacteria</taxon>
        <taxon>Pseudomonadati</taxon>
        <taxon>Planctomycetota</taxon>
        <taxon>Candidatus Uabimicrobiia</taxon>
        <taxon>Candidatus Uabimicrobiales</taxon>
        <taxon>Candidatus Uabimicrobiaceae</taxon>
        <taxon>Candidatus Uabimicrobium</taxon>
    </lineage>
</organism>
<accession>A0A5S9IRN0</accession>
<dbReference type="Pfam" id="PF03372">
    <property type="entry name" value="Exo_endo_phos"/>
    <property type="match status" value="1"/>
</dbReference>
<dbReference type="EMBL" id="AP019860">
    <property type="protein sequence ID" value="BBM85910.1"/>
    <property type="molecule type" value="Genomic_DNA"/>
</dbReference>
<dbReference type="Proteomes" id="UP000326354">
    <property type="component" value="Chromosome"/>
</dbReference>